<evidence type="ECO:0000313" key="2">
    <source>
        <dbReference type="EMBL" id="OJG09860.1"/>
    </source>
</evidence>
<feature type="transmembrane region" description="Helical" evidence="1">
    <location>
        <begin position="112"/>
        <end position="132"/>
    </location>
</feature>
<feature type="transmembrane region" description="Helical" evidence="1">
    <location>
        <begin position="35"/>
        <end position="53"/>
    </location>
</feature>
<evidence type="ECO:0000256" key="1">
    <source>
        <dbReference type="SAM" id="Phobius"/>
    </source>
</evidence>
<dbReference type="Proteomes" id="UP000182149">
    <property type="component" value="Unassembled WGS sequence"/>
</dbReference>
<feature type="transmembrane region" description="Helical" evidence="1">
    <location>
        <begin position="250"/>
        <end position="269"/>
    </location>
</feature>
<accession>A0A1L8QQU6</accession>
<feature type="transmembrane region" description="Helical" evidence="1">
    <location>
        <begin position="215"/>
        <end position="238"/>
    </location>
</feature>
<keyword evidence="1" id="KW-0812">Transmembrane</keyword>
<comment type="caution">
    <text evidence="2">The sequence shown here is derived from an EMBL/GenBank/DDBJ whole genome shotgun (WGS) entry which is preliminary data.</text>
</comment>
<protein>
    <submittedName>
        <fullName evidence="2">Membrane protein</fullName>
    </submittedName>
</protein>
<dbReference type="AlphaFoldDB" id="A0A1L8QQU6"/>
<dbReference type="Pfam" id="PF14897">
    <property type="entry name" value="EpsG"/>
    <property type="match status" value="1"/>
</dbReference>
<feature type="transmembrane region" description="Helical" evidence="1">
    <location>
        <begin position="6"/>
        <end position="23"/>
    </location>
</feature>
<reference evidence="2 3" key="1">
    <citation type="submission" date="2014-12" db="EMBL/GenBank/DDBJ databases">
        <title>Draft genome sequences of 29 type strains of Enterococci.</title>
        <authorList>
            <person name="Zhong Z."/>
            <person name="Sun Z."/>
            <person name="Liu W."/>
            <person name="Zhang W."/>
            <person name="Zhang H."/>
        </authorList>
    </citation>
    <scope>NUCLEOTIDE SEQUENCE [LARGE SCALE GENOMIC DNA]</scope>
    <source>
        <strain evidence="2 3">DSM 17690</strain>
    </source>
</reference>
<keyword evidence="1" id="KW-1133">Transmembrane helix</keyword>
<feature type="transmembrane region" description="Helical" evidence="1">
    <location>
        <begin position="139"/>
        <end position="160"/>
    </location>
</feature>
<dbReference type="EMBL" id="JXKD01000012">
    <property type="protein sequence ID" value="OJG09860.1"/>
    <property type="molecule type" value="Genomic_DNA"/>
</dbReference>
<gene>
    <name evidence="2" type="ORF">RU93_GL000499</name>
</gene>
<feature type="transmembrane region" description="Helical" evidence="1">
    <location>
        <begin position="180"/>
        <end position="203"/>
    </location>
</feature>
<evidence type="ECO:0000313" key="3">
    <source>
        <dbReference type="Proteomes" id="UP000182149"/>
    </source>
</evidence>
<feature type="transmembrane region" description="Helical" evidence="1">
    <location>
        <begin position="281"/>
        <end position="301"/>
    </location>
</feature>
<dbReference type="STRING" id="328396.RU93_GL000499"/>
<proteinExistence type="predicted"/>
<dbReference type="InterPro" id="IPR049458">
    <property type="entry name" value="EpsG-like"/>
</dbReference>
<dbReference type="OrthoDB" id="6631730at2"/>
<sequence length="358" mass="41765">MISGLLNPYYINIFLLIAFSIILSNNRNLKNRNKLFVIFATLNWIVLSGMRHISIGSDTRAYFQSYNRTLWTSWSDLFNNFVEIIIHGSEELGKDPGYYLFVKITQLVTHNYQIFLVIIALIFTVPLGLWIYRNSKNSFISFLIYSVLFYSFFSITGFRQTIATSIVVLIGYKYIKERRLLPFILLTFIGFTIHKSALVFFPFYFLANKKVTKKYLITILAIFPLFMFFRVPLALFFQDLGGYEYGIYEGAGTFNFTILLLLVTIVGIWKSKTILANNPQALHFFNALIISVLVTPLTWVNPSAMRVVQYYSIFLMLLVPEIINSFKKDERPIVYFVVISLLVLLLLRSNPQYMFFWQ</sequence>
<feature type="transmembrane region" description="Helical" evidence="1">
    <location>
        <begin position="307"/>
        <end position="326"/>
    </location>
</feature>
<keyword evidence="1" id="KW-0472">Membrane</keyword>
<organism evidence="2 3">
    <name type="scientific">Enterococcus aquimarinus</name>
    <dbReference type="NCBI Taxonomy" id="328396"/>
    <lineage>
        <taxon>Bacteria</taxon>
        <taxon>Bacillati</taxon>
        <taxon>Bacillota</taxon>
        <taxon>Bacilli</taxon>
        <taxon>Lactobacillales</taxon>
        <taxon>Enterococcaceae</taxon>
        <taxon>Enterococcus</taxon>
    </lineage>
</organism>
<name>A0A1L8QQU6_9ENTE</name>
<feature type="transmembrane region" description="Helical" evidence="1">
    <location>
        <begin position="333"/>
        <end position="349"/>
    </location>
</feature>
<dbReference type="RefSeq" id="WP_071875206.1">
    <property type="nucleotide sequence ID" value="NZ_JBHSHF010000016.1"/>
</dbReference>
<keyword evidence="3" id="KW-1185">Reference proteome</keyword>